<feature type="compositionally biased region" description="Basic and acidic residues" evidence="5">
    <location>
        <begin position="628"/>
        <end position="657"/>
    </location>
</feature>
<evidence type="ECO:0000256" key="5">
    <source>
        <dbReference type="SAM" id="MobiDB-lite"/>
    </source>
</evidence>
<dbReference type="GO" id="GO:0005778">
    <property type="term" value="C:peroxisomal membrane"/>
    <property type="evidence" value="ECO:0007669"/>
    <property type="project" value="TreeGrafter"/>
</dbReference>
<dbReference type="PANTHER" id="PTHR31679:SF2">
    <property type="entry name" value="PEROXISOMAL MEMBRANE PROTEIN PEX30-RELATED"/>
    <property type="match status" value="1"/>
</dbReference>
<name>G3JJ03_CORMM</name>
<dbReference type="InParanoid" id="G3JJ03"/>
<accession>G3JJ03</accession>
<dbReference type="GO" id="GO:0007031">
    <property type="term" value="P:peroxisome organization"/>
    <property type="evidence" value="ECO:0007669"/>
    <property type="project" value="UniProtKB-ARBA"/>
</dbReference>
<evidence type="ECO:0000256" key="4">
    <source>
        <dbReference type="ARBA" id="ARBA00023136"/>
    </source>
</evidence>
<feature type="region of interest" description="Disordered" evidence="5">
    <location>
        <begin position="412"/>
        <end position="431"/>
    </location>
</feature>
<evidence type="ECO:0000256" key="6">
    <source>
        <dbReference type="SAM" id="SignalP"/>
    </source>
</evidence>
<proteinExistence type="predicted"/>
<evidence type="ECO:0000259" key="7">
    <source>
        <dbReference type="SMART" id="SM00693"/>
    </source>
</evidence>
<evidence type="ECO:0000256" key="1">
    <source>
        <dbReference type="ARBA" id="ARBA00004127"/>
    </source>
</evidence>
<protein>
    <submittedName>
        <fullName evidence="8">Peroxisomal membrane protein Pex23-Penicillium chrysogenum</fullName>
    </submittedName>
</protein>
<dbReference type="InterPro" id="IPR052646">
    <property type="entry name" value="Peroxisomal_PEX28-32"/>
</dbReference>
<keyword evidence="6" id="KW-0732">Signal</keyword>
<dbReference type="Proteomes" id="UP000001610">
    <property type="component" value="Unassembled WGS sequence"/>
</dbReference>
<organism evidence="8 9">
    <name type="scientific">Cordyceps militaris (strain CM01)</name>
    <name type="common">Caterpillar fungus</name>
    <dbReference type="NCBI Taxonomy" id="983644"/>
    <lineage>
        <taxon>Eukaryota</taxon>
        <taxon>Fungi</taxon>
        <taxon>Dikarya</taxon>
        <taxon>Ascomycota</taxon>
        <taxon>Pezizomycotina</taxon>
        <taxon>Sordariomycetes</taxon>
        <taxon>Hypocreomycetidae</taxon>
        <taxon>Hypocreales</taxon>
        <taxon>Cordycipitaceae</taxon>
        <taxon>Cordyceps</taxon>
    </lineage>
</organism>
<dbReference type="GeneID" id="18167326"/>
<keyword evidence="2" id="KW-0812">Transmembrane</keyword>
<dbReference type="Pfam" id="PF06398">
    <property type="entry name" value="Pex24p"/>
    <property type="match status" value="1"/>
</dbReference>
<feature type="compositionally biased region" description="Low complexity" evidence="5">
    <location>
        <begin position="570"/>
        <end position="583"/>
    </location>
</feature>
<dbReference type="InterPro" id="IPR006614">
    <property type="entry name" value="Peroxin/Ferlin"/>
</dbReference>
<dbReference type="FunCoup" id="G3JJ03">
    <property type="interactions" value="48"/>
</dbReference>
<gene>
    <name evidence="8" type="ORF">CCM_05308</name>
</gene>
<dbReference type="OMA" id="AWTDERN"/>
<evidence type="ECO:0000313" key="8">
    <source>
        <dbReference type="EMBL" id="EGX91150.1"/>
    </source>
</evidence>
<keyword evidence="9" id="KW-1185">Reference proteome</keyword>
<dbReference type="KEGG" id="cmt:CCM_05308"/>
<feature type="region of interest" description="Disordered" evidence="5">
    <location>
        <begin position="562"/>
        <end position="583"/>
    </location>
</feature>
<dbReference type="eggNOG" id="ENOG502QT80">
    <property type="taxonomic scope" value="Eukaryota"/>
</dbReference>
<feature type="region of interest" description="Disordered" evidence="5">
    <location>
        <begin position="238"/>
        <end position="286"/>
    </location>
</feature>
<keyword evidence="4" id="KW-0472">Membrane</keyword>
<dbReference type="SMART" id="SM00693">
    <property type="entry name" value="DysFN"/>
    <property type="match status" value="1"/>
</dbReference>
<feature type="region of interest" description="Disordered" evidence="5">
    <location>
        <begin position="627"/>
        <end position="693"/>
    </location>
</feature>
<dbReference type="InterPro" id="IPR010482">
    <property type="entry name" value="TECPR1-like_DysF"/>
</dbReference>
<feature type="compositionally biased region" description="Low complexity" evidence="5">
    <location>
        <begin position="262"/>
        <end position="274"/>
    </location>
</feature>
<dbReference type="STRING" id="983644.G3JJ03"/>
<dbReference type="HOGENOM" id="CLU_016397_1_0_1"/>
<comment type="subcellular location">
    <subcellularLocation>
        <location evidence="1">Endomembrane system</location>
        <topology evidence="1">Multi-pass membrane protein</topology>
    </subcellularLocation>
</comment>
<feature type="chain" id="PRO_5003446247" evidence="6">
    <location>
        <begin position="25"/>
        <end position="693"/>
    </location>
</feature>
<dbReference type="RefSeq" id="XP_006670515.1">
    <property type="nucleotide sequence ID" value="XM_006670452.1"/>
</dbReference>
<dbReference type="OrthoDB" id="5586090at2759"/>
<sequence>MLPCAVALCCGSVLWLCAVALCCGSVLWLSAVAGSFGLGSNTIFASCHLAIATASCQLPAPVRLSGGLFAASASLVFILDARHSSATASREPHWPPAGAMSAYDDESVVDGSPALLDESFVAPPTYAAFSPVTLSANTPSRSSRRSTVLVHQKSPLLLATPPQITRALAYSHPFLLPLNTFVGLLTWSTGDPWQSFLFVCSFWFVVIYGDTILMRAGPIAVGIGMIIAMYGRRYSPLSSSGWRKPGKPNKKKAPTTAQFSNADADASSSRAAGKSSKKDDGSTKHQKTLDEIVETLKEFTGRCNALMEPMLEMTDFLSTQRTATSATTKPALTAMFMRLLIVTPFWFALTMPPLRIITVRRVVLIVGTIAITWHARVMRVCRAILWRSRTVRRFAAAVTGLRFDPPVKNPAAAQLQAAQNRGHRRNDSSRSTKSVGVKFTFIIYENQRRWIGLGWTHSLFAYERAAWTDEHNNSLPSKDEFELPHVEDGSRMEWQWAEGSRWRVDGVADENGAVDYDGTAGRTGWLYYDSKWNNERRGVDGWGKWTRRRKWHRDAELVEVEKPDRRQAAAKDSASLHSKSDSASLANIPTIVEEEKADDANVKLIDDNASVYSTSSKSSFWPPLLRKRATDRSAADKEREREKREARGKRATERQDSGPDTSGLGIEVEMELQRQGKDGGQWGIGDDARMNLE</sequence>
<feature type="compositionally biased region" description="Basic and acidic residues" evidence="5">
    <location>
        <begin position="276"/>
        <end position="286"/>
    </location>
</feature>
<feature type="domain" description="Peroxin/Ferlin" evidence="7">
    <location>
        <begin position="436"/>
        <end position="505"/>
    </location>
</feature>
<evidence type="ECO:0000256" key="2">
    <source>
        <dbReference type="ARBA" id="ARBA00022692"/>
    </source>
</evidence>
<dbReference type="PANTHER" id="PTHR31679">
    <property type="entry name" value="PEROXISOMAL MEMBRANE PROTEIN PEX30-RELATED"/>
    <property type="match status" value="1"/>
</dbReference>
<feature type="signal peptide" evidence="6">
    <location>
        <begin position="1"/>
        <end position="24"/>
    </location>
</feature>
<dbReference type="VEuPathDB" id="FungiDB:CCM_05308"/>
<dbReference type="GO" id="GO:0012505">
    <property type="term" value="C:endomembrane system"/>
    <property type="evidence" value="ECO:0007669"/>
    <property type="project" value="UniProtKB-SubCell"/>
</dbReference>
<evidence type="ECO:0000256" key="3">
    <source>
        <dbReference type="ARBA" id="ARBA00022989"/>
    </source>
</evidence>
<evidence type="ECO:0000313" key="9">
    <source>
        <dbReference type="Proteomes" id="UP000001610"/>
    </source>
</evidence>
<feature type="compositionally biased region" description="Basic residues" evidence="5">
    <location>
        <begin position="244"/>
        <end position="253"/>
    </location>
</feature>
<dbReference type="AlphaFoldDB" id="G3JJ03"/>
<dbReference type="EMBL" id="JH126402">
    <property type="protein sequence ID" value="EGX91150.1"/>
    <property type="molecule type" value="Genomic_DNA"/>
</dbReference>
<reference evidence="8 9" key="1">
    <citation type="journal article" date="2011" name="Genome Biol.">
        <title>Genome sequence of the insect pathogenic fungus Cordyceps militaris, a valued traditional Chinese medicine.</title>
        <authorList>
            <person name="Zheng P."/>
            <person name="Xia Y."/>
            <person name="Xiao G."/>
            <person name="Xiong C."/>
            <person name="Hu X."/>
            <person name="Zhang S."/>
            <person name="Zheng H."/>
            <person name="Huang Y."/>
            <person name="Zhou Y."/>
            <person name="Wang S."/>
            <person name="Zhao G.P."/>
            <person name="Liu X."/>
            <person name="St Leger R.J."/>
            <person name="Wang C."/>
        </authorList>
    </citation>
    <scope>NUCLEOTIDE SEQUENCE [LARGE SCALE GENOMIC DNA]</scope>
    <source>
        <strain evidence="8 9">CM01</strain>
    </source>
</reference>
<keyword evidence="3" id="KW-1133">Transmembrane helix</keyword>